<feature type="chain" id="PRO_5046452540" evidence="2">
    <location>
        <begin position="29"/>
        <end position="240"/>
    </location>
</feature>
<organism evidence="3 4">
    <name type="scientific">Drosophila arizonae</name>
    <name type="common">Fruit fly</name>
    <dbReference type="NCBI Taxonomy" id="7263"/>
    <lineage>
        <taxon>Eukaryota</taxon>
        <taxon>Metazoa</taxon>
        <taxon>Ecdysozoa</taxon>
        <taxon>Arthropoda</taxon>
        <taxon>Hexapoda</taxon>
        <taxon>Insecta</taxon>
        <taxon>Pterygota</taxon>
        <taxon>Neoptera</taxon>
        <taxon>Endopterygota</taxon>
        <taxon>Diptera</taxon>
        <taxon>Brachycera</taxon>
        <taxon>Muscomorpha</taxon>
        <taxon>Ephydroidea</taxon>
        <taxon>Drosophilidae</taxon>
        <taxon>Drosophila</taxon>
    </lineage>
</organism>
<reference evidence="4" key="3">
    <citation type="submission" date="2025-08" db="UniProtKB">
        <authorList>
            <consortium name="RefSeq"/>
        </authorList>
    </citation>
    <scope>IDENTIFICATION</scope>
    <source>
        <tissue evidence="4">Whole organism</tissue>
    </source>
</reference>
<evidence type="ECO:0000256" key="1">
    <source>
        <dbReference type="SAM" id="MobiDB-lite"/>
    </source>
</evidence>
<gene>
    <name evidence="4" type="primary">LOC108620211</name>
</gene>
<evidence type="ECO:0000256" key="2">
    <source>
        <dbReference type="SAM" id="SignalP"/>
    </source>
</evidence>
<evidence type="ECO:0000313" key="4">
    <source>
        <dbReference type="RefSeq" id="XP_017872600.1"/>
    </source>
</evidence>
<sequence length="240" mass="26899">MSLRLQLTLLQLQLVVVVVLLLLGHCWGRAHPQNPFEKIAVGALGVGSQIMNSLQEGAKASQQLNFDNALMAVHSKTDVGYGDAMRGNVDDSDSSESDERRRRRRRRRSANSLLSRHLALHRHKRSPCMMMGATTESPDEVEARRRRARKRAANNASRTRINKSSSKKKKLLEAAERRRRQAPQQDQQQGQLGPQQGPSLGERVKYFWLSIVDNVADAVQQMRQRIKGAAAQAADGMQSM</sequence>
<dbReference type="RefSeq" id="XP_017872600.1">
    <property type="nucleotide sequence ID" value="XM_018017111.1"/>
</dbReference>
<name>A0ABM1PZG4_DROAR</name>
<feature type="signal peptide" evidence="2">
    <location>
        <begin position="1"/>
        <end position="28"/>
    </location>
</feature>
<reference evidence="3" key="2">
    <citation type="journal article" date="2016" name="G3 (Bethesda)">
        <title>Genome Evolution in Three Species of Cactophilic Drosophila.</title>
        <authorList>
            <person name="Sanchez-Flores A."/>
            <person name="Penazola F."/>
            <person name="Carpinteyro-Ponce J."/>
            <person name="Nazario-Yepiz N."/>
            <person name="Abreu-Goodger C."/>
            <person name="Machado C.A."/>
            <person name="Markow T.A."/>
        </authorList>
    </citation>
    <scope>NUCLEOTIDE SEQUENCE [LARGE SCALE GENOMIC DNA]</scope>
</reference>
<evidence type="ECO:0000313" key="3">
    <source>
        <dbReference type="Proteomes" id="UP000694904"/>
    </source>
</evidence>
<keyword evidence="2" id="KW-0732">Signal</keyword>
<proteinExistence type="predicted"/>
<dbReference type="GeneID" id="108620211"/>
<keyword evidence="3" id="KW-1185">Reference proteome</keyword>
<feature type="region of interest" description="Disordered" evidence="1">
    <location>
        <begin position="81"/>
        <end position="199"/>
    </location>
</feature>
<accession>A0ABM1PZG4</accession>
<dbReference type="Proteomes" id="UP000694904">
    <property type="component" value="Chromosome X"/>
</dbReference>
<feature type="compositionally biased region" description="Low complexity" evidence="1">
    <location>
        <begin position="182"/>
        <end position="199"/>
    </location>
</feature>
<reference evidence="3" key="1">
    <citation type="journal article" date="1997" name="Nucleic Acids Res.">
        <title>tRNAscan-SE: a program for improved detection of transfer RNA genes in genomic sequence.</title>
        <authorList>
            <person name="Lowe T.M."/>
            <person name="Eddy S.R."/>
        </authorList>
    </citation>
    <scope>NUCLEOTIDE SEQUENCE [LARGE SCALE GENOMIC DNA]</scope>
</reference>
<protein>
    <submittedName>
        <fullName evidence="4">Uncharacterized protein LOC108620211</fullName>
    </submittedName>
</protein>